<proteinExistence type="predicted"/>
<dbReference type="EMBL" id="WHOA01000235">
    <property type="protein sequence ID" value="NOU75897.1"/>
    <property type="molecule type" value="Genomic_DNA"/>
</dbReference>
<sequence length="521" mass="58476">MKQQVWKKGVGAALTLVVALSAAGCGQDAKEAVPSSAPNQGTEKGKPVELTMHMHYGDRYIYDNNFPVFKEAAKRTNVTLKGTASQTATNSKEMFNLMMVSGDIPDIVHYNVKGDFNKYGSEGAFAPLNELIDKHAPNIKAFLEQRPDVKKFATAPDGKMYFLSFVPDGLVAKGWFIRQDWLKALNMQQPKTVDELYQVLKAFKEKDPNKNGKADEIPYFNRVNKGGAQDLLLFWNSYRGIYADQGKVKYGPYEANYETAVANIAKWYKEGLIDPEIFTRGAKAREVLLGDNVGGVSHDWFSSTAGYNDTLKDKVPGILFAPMTPPASSDGVVREETKRATVSESGWAISASNKHQVETIKYFDFWFTPEGRRLMNFGIEGVHYDLVDGKPKFKDSLLTGSKPVNEALQADGAQMEVGFHQDFAYEEQWTNKTALAGVKEYNEKKYPIEQFPVLTFTDGEKKKLDSIMKSIQTFTDEKFQKWVLGSEPVAGNFEKFRQQLKAMGLDEVISIQQAAYDRYMK</sequence>
<gene>
    <name evidence="2" type="ORF">GC098_31870</name>
</gene>
<comment type="caution">
    <text evidence="2">The sequence shown here is derived from an EMBL/GenBank/DDBJ whole genome shotgun (WGS) entry which is preliminary data.</text>
</comment>
<keyword evidence="1" id="KW-0732">Signal</keyword>
<evidence type="ECO:0000313" key="2">
    <source>
        <dbReference type="EMBL" id="NOU75897.1"/>
    </source>
</evidence>
<accession>A0ABX1Y4R6</accession>
<feature type="signal peptide" evidence="1">
    <location>
        <begin position="1"/>
        <end position="23"/>
    </location>
</feature>
<dbReference type="PANTHER" id="PTHR43649:SF17">
    <property type="entry name" value="ABC TRANSPORTER SOLUTE BINDING PROTEIN-SUGAR TRANSPORT"/>
    <property type="match status" value="1"/>
</dbReference>
<evidence type="ECO:0000256" key="1">
    <source>
        <dbReference type="SAM" id="SignalP"/>
    </source>
</evidence>
<dbReference type="InterPro" id="IPR006059">
    <property type="entry name" value="SBP"/>
</dbReference>
<dbReference type="SUPFAM" id="SSF53850">
    <property type="entry name" value="Periplasmic binding protein-like II"/>
    <property type="match status" value="1"/>
</dbReference>
<organism evidence="2 3">
    <name type="scientific">Paenibacillus phytorum</name>
    <dbReference type="NCBI Taxonomy" id="2654977"/>
    <lineage>
        <taxon>Bacteria</taxon>
        <taxon>Bacillati</taxon>
        <taxon>Bacillota</taxon>
        <taxon>Bacilli</taxon>
        <taxon>Bacillales</taxon>
        <taxon>Paenibacillaceae</taxon>
        <taxon>Paenibacillus</taxon>
    </lineage>
</organism>
<protein>
    <submittedName>
        <fullName evidence="2">Extracellular solute-binding protein</fullName>
    </submittedName>
</protein>
<evidence type="ECO:0000313" key="3">
    <source>
        <dbReference type="Proteomes" id="UP000616779"/>
    </source>
</evidence>
<keyword evidence="3" id="KW-1185">Reference proteome</keyword>
<dbReference type="PANTHER" id="PTHR43649">
    <property type="entry name" value="ARABINOSE-BINDING PROTEIN-RELATED"/>
    <property type="match status" value="1"/>
</dbReference>
<dbReference type="InterPro" id="IPR050490">
    <property type="entry name" value="Bact_solute-bd_prot1"/>
</dbReference>
<dbReference type="Gene3D" id="3.40.190.10">
    <property type="entry name" value="Periplasmic binding protein-like II"/>
    <property type="match status" value="2"/>
</dbReference>
<dbReference type="Proteomes" id="UP000616779">
    <property type="component" value="Unassembled WGS sequence"/>
</dbReference>
<dbReference type="Pfam" id="PF01547">
    <property type="entry name" value="SBP_bac_1"/>
    <property type="match status" value="1"/>
</dbReference>
<name>A0ABX1Y4R6_9BACL</name>
<feature type="chain" id="PRO_5047033225" evidence="1">
    <location>
        <begin position="24"/>
        <end position="521"/>
    </location>
</feature>
<reference evidence="2 3" key="1">
    <citation type="submission" date="2019-10" db="EMBL/GenBank/DDBJ databases">
        <title>Description of Paenibacillus terrestris sp. nov.</title>
        <authorList>
            <person name="Carlier A."/>
            <person name="Qi S."/>
        </authorList>
    </citation>
    <scope>NUCLEOTIDE SEQUENCE [LARGE SCALE GENOMIC DNA]</scope>
    <source>
        <strain evidence="2 3">LMG 31458</strain>
    </source>
</reference>
<dbReference type="PROSITE" id="PS51257">
    <property type="entry name" value="PROKAR_LIPOPROTEIN"/>
    <property type="match status" value="1"/>
</dbReference>